<dbReference type="RefSeq" id="WP_203665063.1">
    <property type="nucleotide sequence ID" value="NZ_BAAAZM010000040.1"/>
</dbReference>
<dbReference type="GO" id="GO:0005737">
    <property type="term" value="C:cytoplasm"/>
    <property type="evidence" value="ECO:0007669"/>
    <property type="project" value="TreeGrafter"/>
</dbReference>
<dbReference type="InterPro" id="IPR051402">
    <property type="entry name" value="KPR-Related"/>
</dbReference>
<dbReference type="Proteomes" id="UP000612808">
    <property type="component" value="Unassembled WGS sequence"/>
</dbReference>
<dbReference type="GO" id="GO:0008677">
    <property type="term" value="F:2-dehydropantoate 2-reductase activity"/>
    <property type="evidence" value="ECO:0007669"/>
    <property type="project" value="UniProtKB-EC"/>
</dbReference>
<evidence type="ECO:0000313" key="7">
    <source>
        <dbReference type="EMBL" id="GID16390.1"/>
    </source>
</evidence>
<comment type="pathway">
    <text evidence="4">Cofactor biosynthesis; (R)-pantothenate biosynthesis; (R)-pantoate from 3-methyl-2-oxobutanoate: step 2/2.</text>
</comment>
<evidence type="ECO:0000259" key="6">
    <source>
        <dbReference type="Pfam" id="PF08546"/>
    </source>
</evidence>
<dbReference type="EC" id="1.1.1.169" evidence="4"/>
<dbReference type="InterPro" id="IPR013332">
    <property type="entry name" value="KPR_N"/>
</dbReference>
<comment type="function">
    <text evidence="4">Catalyzes the NADPH-dependent reduction of ketopantoate into pantoic acid.</text>
</comment>
<dbReference type="Pfam" id="PF02558">
    <property type="entry name" value="ApbA"/>
    <property type="match status" value="1"/>
</dbReference>
<comment type="similarity">
    <text evidence="1 4">Belongs to the ketopantoate reductase family.</text>
</comment>
<proteinExistence type="inferred from homology"/>
<evidence type="ECO:0000259" key="5">
    <source>
        <dbReference type="Pfam" id="PF02558"/>
    </source>
</evidence>
<gene>
    <name evidence="7" type="primary">ykpB</name>
    <name evidence="7" type="ORF">Aru02nite_72790</name>
</gene>
<name>A0A8J3JDF2_9ACTN</name>
<dbReference type="InterPro" id="IPR008927">
    <property type="entry name" value="6-PGluconate_DH-like_C_sf"/>
</dbReference>
<dbReference type="PANTHER" id="PTHR21708">
    <property type="entry name" value="PROBABLE 2-DEHYDROPANTOATE 2-REDUCTASE"/>
    <property type="match status" value="1"/>
</dbReference>
<evidence type="ECO:0000256" key="2">
    <source>
        <dbReference type="ARBA" id="ARBA00022857"/>
    </source>
</evidence>
<dbReference type="InterPro" id="IPR013752">
    <property type="entry name" value="KPA_reductase"/>
</dbReference>
<dbReference type="NCBIfam" id="TIGR00745">
    <property type="entry name" value="apbA_panE"/>
    <property type="match status" value="1"/>
</dbReference>
<dbReference type="InterPro" id="IPR013328">
    <property type="entry name" value="6PGD_dom2"/>
</dbReference>
<dbReference type="SUPFAM" id="SSF48179">
    <property type="entry name" value="6-phosphogluconate dehydrogenase C-terminal domain-like"/>
    <property type="match status" value="1"/>
</dbReference>
<dbReference type="InterPro" id="IPR036291">
    <property type="entry name" value="NAD(P)-bd_dom_sf"/>
</dbReference>
<accession>A0A8J3JDF2</accession>
<organism evidence="7 8">
    <name type="scientific">Actinocatenispora rupis</name>
    <dbReference type="NCBI Taxonomy" id="519421"/>
    <lineage>
        <taxon>Bacteria</taxon>
        <taxon>Bacillati</taxon>
        <taxon>Actinomycetota</taxon>
        <taxon>Actinomycetes</taxon>
        <taxon>Micromonosporales</taxon>
        <taxon>Micromonosporaceae</taxon>
        <taxon>Actinocatenispora</taxon>
    </lineage>
</organism>
<dbReference type="PANTHER" id="PTHR21708:SF26">
    <property type="entry name" value="2-DEHYDROPANTOATE 2-REDUCTASE"/>
    <property type="match status" value="1"/>
</dbReference>
<dbReference type="UniPathway" id="UPA00028">
    <property type="reaction ID" value="UER00004"/>
</dbReference>
<comment type="catalytic activity">
    <reaction evidence="4">
        <text>(R)-pantoate + NADP(+) = 2-dehydropantoate + NADPH + H(+)</text>
        <dbReference type="Rhea" id="RHEA:16233"/>
        <dbReference type="ChEBI" id="CHEBI:11561"/>
        <dbReference type="ChEBI" id="CHEBI:15378"/>
        <dbReference type="ChEBI" id="CHEBI:15980"/>
        <dbReference type="ChEBI" id="CHEBI:57783"/>
        <dbReference type="ChEBI" id="CHEBI:58349"/>
        <dbReference type="EC" id="1.1.1.169"/>
    </reaction>
</comment>
<comment type="caution">
    <text evidence="7">The sequence shown here is derived from an EMBL/GenBank/DDBJ whole genome shotgun (WGS) entry which is preliminary data.</text>
</comment>
<evidence type="ECO:0000313" key="8">
    <source>
        <dbReference type="Proteomes" id="UP000612808"/>
    </source>
</evidence>
<dbReference type="Gene3D" id="1.10.1040.10">
    <property type="entry name" value="N-(1-d-carboxylethyl)-l-norvaline Dehydrogenase, domain 2"/>
    <property type="match status" value="1"/>
</dbReference>
<feature type="domain" description="Ketopantoate reductase N-terminal" evidence="5">
    <location>
        <begin position="4"/>
        <end position="142"/>
    </location>
</feature>
<dbReference type="Pfam" id="PF08546">
    <property type="entry name" value="ApbA_C"/>
    <property type="match status" value="1"/>
</dbReference>
<dbReference type="EMBL" id="BOMB01000060">
    <property type="protein sequence ID" value="GID16390.1"/>
    <property type="molecule type" value="Genomic_DNA"/>
</dbReference>
<keyword evidence="8" id="KW-1185">Reference proteome</keyword>
<dbReference type="AlphaFoldDB" id="A0A8J3JDF2"/>
<keyword evidence="2 4" id="KW-0521">NADP</keyword>
<dbReference type="InterPro" id="IPR003710">
    <property type="entry name" value="ApbA"/>
</dbReference>
<evidence type="ECO:0000256" key="4">
    <source>
        <dbReference type="RuleBase" id="RU362068"/>
    </source>
</evidence>
<keyword evidence="3 4" id="KW-0560">Oxidoreductase</keyword>
<dbReference type="SUPFAM" id="SSF51735">
    <property type="entry name" value="NAD(P)-binding Rossmann-fold domains"/>
    <property type="match status" value="1"/>
</dbReference>
<sequence>MARIGVLGPGGIGGLLAARFGAAGHDVTVVATEASAAALTVRGLHLTGPDGATTVTRPLARPWLTDPVDLLVVAVKATDLLPALARVPAAVLGGATLVPFLNGVDHPALLRAAYPGAVVVPASIAVEATRHRAGVIEHLSPFADIVVANGTPAGAAAVDLFASTGLRVTGHPDESAVLWRKLAFLAPLALSTTVADAPIGPARTGHPERLRALVEETVAAAGTAGVDIDADAVAARLDALPATMQSSMLKDRRSGRPMELDAIAGPIVRALGADRAPATAEVTGAILAAT</sequence>
<feature type="domain" description="Ketopantoate reductase C-terminal" evidence="6">
    <location>
        <begin position="177"/>
        <end position="270"/>
    </location>
</feature>
<reference evidence="7" key="1">
    <citation type="submission" date="2021-01" db="EMBL/GenBank/DDBJ databases">
        <title>Whole genome shotgun sequence of Actinocatenispora rupis NBRC 107355.</title>
        <authorList>
            <person name="Komaki H."/>
            <person name="Tamura T."/>
        </authorList>
    </citation>
    <scope>NUCLEOTIDE SEQUENCE</scope>
    <source>
        <strain evidence="7">NBRC 107355</strain>
    </source>
</reference>
<evidence type="ECO:0000256" key="1">
    <source>
        <dbReference type="ARBA" id="ARBA00007870"/>
    </source>
</evidence>
<dbReference type="GO" id="GO:0015940">
    <property type="term" value="P:pantothenate biosynthetic process"/>
    <property type="evidence" value="ECO:0007669"/>
    <property type="project" value="UniProtKB-UniPathway"/>
</dbReference>
<protein>
    <recommendedName>
        <fullName evidence="4">2-dehydropantoate 2-reductase</fullName>
        <ecNumber evidence="4">1.1.1.169</ecNumber>
    </recommendedName>
    <alternativeName>
        <fullName evidence="4">Ketopantoate reductase</fullName>
    </alternativeName>
</protein>
<evidence type="ECO:0000256" key="3">
    <source>
        <dbReference type="ARBA" id="ARBA00023002"/>
    </source>
</evidence>
<keyword evidence="4" id="KW-0566">Pantothenate biosynthesis</keyword>
<dbReference type="Gene3D" id="3.40.50.720">
    <property type="entry name" value="NAD(P)-binding Rossmann-like Domain"/>
    <property type="match status" value="1"/>
</dbReference>